<dbReference type="InterPro" id="IPR044291">
    <property type="entry name" value="GIS/GIS2/ZFP8"/>
</dbReference>
<dbReference type="PROSITE" id="PS50157">
    <property type="entry name" value="ZINC_FINGER_C2H2_2"/>
    <property type="match status" value="1"/>
</dbReference>
<feature type="compositionally biased region" description="Low complexity" evidence="2">
    <location>
        <begin position="258"/>
        <end position="269"/>
    </location>
</feature>
<dbReference type="KEGG" id="egu:105041881"/>
<evidence type="ECO:0000313" key="5">
    <source>
        <dbReference type="RefSeq" id="XP_010917245.1"/>
    </source>
</evidence>
<dbReference type="PANTHER" id="PTHR46547">
    <property type="entry name" value="ZINC FINGER PROTEIN GIS"/>
    <property type="match status" value="1"/>
</dbReference>
<dbReference type="GeneID" id="105041881"/>
<dbReference type="Proteomes" id="UP000504607">
    <property type="component" value="Chromosome 3"/>
</dbReference>
<keyword evidence="1" id="KW-0863">Zinc-finger</keyword>
<feature type="compositionally biased region" description="Basic residues" evidence="2">
    <location>
        <begin position="115"/>
        <end position="128"/>
    </location>
</feature>
<dbReference type="InParanoid" id="A0A6I9QYM0"/>
<protein>
    <submittedName>
        <fullName evidence="5">Zinc finger protein 8</fullName>
    </submittedName>
</protein>
<dbReference type="GO" id="GO:0008270">
    <property type="term" value="F:zinc ion binding"/>
    <property type="evidence" value="ECO:0007669"/>
    <property type="project" value="UniProtKB-KW"/>
</dbReference>
<dbReference type="AlphaFoldDB" id="A0A6I9QYM0"/>
<organism evidence="4 5">
    <name type="scientific">Elaeis guineensis var. tenera</name>
    <name type="common">Oil palm</name>
    <dbReference type="NCBI Taxonomy" id="51953"/>
    <lineage>
        <taxon>Eukaryota</taxon>
        <taxon>Viridiplantae</taxon>
        <taxon>Streptophyta</taxon>
        <taxon>Embryophyta</taxon>
        <taxon>Tracheophyta</taxon>
        <taxon>Spermatophyta</taxon>
        <taxon>Magnoliopsida</taxon>
        <taxon>Liliopsida</taxon>
        <taxon>Arecaceae</taxon>
        <taxon>Arecoideae</taxon>
        <taxon>Cocoseae</taxon>
        <taxon>Elaeidinae</taxon>
        <taxon>Elaeis</taxon>
    </lineage>
</organism>
<dbReference type="PANTHER" id="PTHR46547:SF7">
    <property type="entry name" value="ZINC FINGER PROTEIN GIS"/>
    <property type="match status" value="1"/>
</dbReference>
<feature type="region of interest" description="Disordered" evidence="2">
    <location>
        <begin position="110"/>
        <end position="144"/>
    </location>
</feature>
<keyword evidence="4" id="KW-1185">Reference proteome</keyword>
<dbReference type="InterPro" id="IPR013087">
    <property type="entry name" value="Znf_C2H2_type"/>
</dbReference>
<reference evidence="5" key="1">
    <citation type="submission" date="2025-08" db="UniProtKB">
        <authorList>
            <consortium name="RefSeq"/>
        </authorList>
    </citation>
    <scope>IDENTIFICATION</scope>
</reference>
<feature type="compositionally biased region" description="Polar residues" evidence="2">
    <location>
        <begin position="7"/>
        <end position="16"/>
    </location>
</feature>
<dbReference type="GO" id="GO:0009739">
    <property type="term" value="P:response to gibberellin"/>
    <property type="evidence" value="ECO:0007669"/>
    <property type="project" value="InterPro"/>
</dbReference>
<feature type="region of interest" description="Disordered" evidence="2">
    <location>
        <begin position="250"/>
        <end position="291"/>
    </location>
</feature>
<evidence type="ECO:0000313" key="4">
    <source>
        <dbReference type="Proteomes" id="UP000504607"/>
    </source>
</evidence>
<sequence length="291" mass="30875">MSERETQNFVTVTVDSFSELPFLRPTPARDRSSDSSPSIRIFGIDLPHEPDSSQEEPSKDPHTSTTDTGTTHKGTTNPITNHNNSGSGGESGRKFECHYCCRNFPTSQALGGHQNAHKRERQHAKRAHLQSAMAAHHHHHHHQPGLITDGHFYGLLGYHRLGSVPSAGRFETPPPPHYPSWNGTSTGIISPGTRFYGGLGTVSQPINGSPLPGPWRVPVHGGAASFGMINRDRSMALPLFGGDDSTMVGIGGGGGMGSSSSSSSSSSTSPQDRGGYGAGAKETAVSLDLHL</sequence>
<feature type="domain" description="C2H2-type" evidence="3">
    <location>
        <begin position="95"/>
        <end position="122"/>
    </location>
</feature>
<keyword evidence="1" id="KW-0479">Metal-binding</keyword>
<feature type="compositionally biased region" description="Low complexity" evidence="2">
    <location>
        <begin position="63"/>
        <end position="85"/>
    </location>
</feature>
<dbReference type="FunCoup" id="A0A6I9QYM0">
    <property type="interactions" value="28"/>
</dbReference>
<dbReference type="PROSITE" id="PS00028">
    <property type="entry name" value="ZINC_FINGER_C2H2_1"/>
    <property type="match status" value="1"/>
</dbReference>
<evidence type="ECO:0000259" key="3">
    <source>
        <dbReference type="PROSITE" id="PS50157"/>
    </source>
</evidence>
<evidence type="ECO:0000256" key="1">
    <source>
        <dbReference type="PROSITE-ProRule" id="PRU00042"/>
    </source>
</evidence>
<dbReference type="GO" id="GO:0010090">
    <property type="term" value="P:trichome morphogenesis"/>
    <property type="evidence" value="ECO:0007669"/>
    <property type="project" value="InterPro"/>
</dbReference>
<proteinExistence type="predicted"/>
<name>A0A6I9QYM0_ELAGV</name>
<keyword evidence="1" id="KW-0862">Zinc</keyword>
<dbReference type="RefSeq" id="XP_010917245.1">
    <property type="nucleotide sequence ID" value="XM_010918943.3"/>
</dbReference>
<dbReference type="OrthoDB" id="9442240at2759"/>
<evidence type="ECO:0000256" key="2">
    <source>
        <dbReference type="SAM" id="MobiDB-lite"/>
    </source>
</evidence>
<dbReference type="GO" id="GO:0003700">
    <property type="term" value="F:DNA-binding transcription factor activity"/>
    <property type="evidence" value="ECO:0007669"/>
    <property type="project" value="InterPro"/>
</dbReference>
<feature type="compositionally biased region" description="Basic and acidic residues" evidence="2">
    <location>
        <begin position="46"/>
        <end position="62"/>
    </location>
</feature>
<gene>
    <name evidence="5" type="primary">LOC105041881</name>
</gene>
<accession>A0A6I9QYM0</accession>
<feature type="region of interest" description="Disordered" evidence="2">
    <location>
        <begin position="1"/>
        <end position="92"/>
    </location>
</feature>